<dbReference type="EMBL" id="JABBWM010000014">
    <property type="protein sequence ID" value="KAG2112534.1"/>
    <property type="molecule type" value="Genomic_DNA"/>
</dbReference>
<feature type="chain" id="PRO_5040190675" description="CxC1-like cysteine cluster associated with KDZ transposases domain-containing protein" evidence="1">
    <location>
        <begin position="27"/>
        <end position="706"/>
    </location>
</feature>
<evidence type="ECO:0000313" key="2">
    <source>
        <dbReference type="EMBL" id="KAG2112534.1"/>
    </source>
</evidence>
<evidence type="ECO:0000256" key="1">
    <source>
        <dbReference type="SAM" id="SignalP"/>
    </source>
</evidence>
<gene>
    <name evidence="2" type="ORF">F5147DRAFT_744450</name>
</gene>
<dbReference type="GeneID" id="64701931"/>
<accession>A0A9P7JWV7</accession>
<name>A0A9P7JWV7_9AGAM</name>
<organism evidence="2 3">
    <name type="scientific">Suillus discolor</name>
    <dbReference type="NCBI Taxonomy" id="1912936"/>
    <lineage>
        <taxon>Eukaryota</taxon>
        <taxon>Fungi</taxon>
        <taxon>Dikarya</taxon>
        <taxon>Basidiomycota</taxon>
        <taxon>Agaricomycotina</taxon>
        <taxon>Agaricomycetes</taxon>
        <taxon>Agaricomycetidae</taxon>
        <taxon>Boletales</taxon>
        <taxon>Suillineae</taxon>
        <taxon>Suillaceae</taxon>
        <taxon>Suillus</taxon>
    </lineage>
</organism>
<dbReference type="OrthoDB" id="2505969at2759"/>
<keyword evidence="3" id="KW-1185">Reference proteome</keyword>
<reference evidence="2" key="1">
    <citation type="journal article" date="2020" name="New Phytol.">
        <title>Comparative genomics reveals dynamic genome evolution in host specialist ectomycorrhizal fungi.</title>
        <authorList>
            <person name="Lofgren L.A."/>
            <person name="Nguyen N.H."/>
            <person name="Vilgalys R."/>
            <person name="Ruytinx J."/>
            <person name="Liao H.L."/>
            <person name="Branco S."/>
            <person name="Kuo A."/>
            <person name="LaButti K."/>
            <person name="Lipzen A."/>
            <person name="Andreopoulos W."/>
            <person name="Pangilinan J."/>
            <person name="Riley R."/>
            <person name="Hundley H."/>
            <person name="Na H."/>
            <person name="Barry K."/>
            <person name="Grigoriev I.V."/>
            <person name="Stajich J.E."/>
            <person name="Kennedy P.G."/>
        </authorList>
    </citation>
    <scope>NUCLEOTIDE SEQUENCE</scope>
    <source>
        <strain evidence="2">FC423</strain>
    </source>
</reference>
<proteinExistence type="predicted"/>
<keyword evidence="1" id="KW-0732">Signal</keyword>
<dbReference type="Proteomes" id="UP000823399">
    <property type="component" value="Unassembled WGS sequence"/>
</dbReference>
<dbReference type="AlphaFoldDB" id="A0A9P7JWV7"/>
<dbReference type="RefSeq" id="XP_041295333.1">
    <property type="nucleotide sequence ID" value="XM_041439672.1"/>
</dbReference>
<dbReference type="PANTHER" id="PTHR33096:SF1">
    <property type="entry name" value="CXC1-LIKE CYSTEINE CLUSTER ASSOCIATED WITH KDZ TRANSPOSASES DOMAIN-CONTAINING PROTEIN"/>
    <property type="match status" value="1"/>
</dbReference>
<sequence>MVTSGARHYILRLLSRCALLLHTVKCIDHTPYRPYLNIQFSAAYDVYLEILHRVKQRLSAALNHDTLDWHMLNSCPACFYKLEDEPALEFDWLVSIDSNNSLKRWDSTIYGSNQRIDSRKAQSDYWLDPCDVDLFKDEVKTRERDTNDDNWEDEMIAAEGTIPAFNCVNRWRNAGPETRKKMFAVFDESRIFIAACCHRFVVLACDMIRSGELAKYPLAIIEKLLAIYGKNGGCAYDIRCAFSKTLTNSSLGMRARELNLRLMVGAFHGHAHNRKCQLDWHPMYIPGTGHTEGEGCEHVFSSSNELARSTRHASPFHRRQTIKEHFSFWDADKYATLSNFIWNHYREALNSIQTLTVELATIKAELCLTDEDLSQFLKDECDYLDGLKLPPVRDQLCIRYVEVLDELAQQRSLEEINHALSQAWIRVDSSYAKLQHAEGLVAHVEIQLAVDQWWEIGGPEYQHFKEEASLGKYRTALDELERLVVMRLFELSKLSLSGTGYKLHQQIGKALQCRSDAIRNAINCYNTQAAALNPPRPKISWKDIADYGFLGEFDLLRYSRNDIRSSDWSKPGHREATTKFFKLCRACEEITRLNVEVCRLHTSIHDEELHMFTVIQELLISDPHLGHKLQCQHHPRAAINTVHHYRLNRIESLTSFSGVRGVGQPKNLAHISPIIDTEDTDVDAIDREEQDTLTEDMADFLQSIIN</sequence>
<protein>
    <recommendedName>
        <fullName evidence="4">CxC1-like cysteine cluster associated with KDZ transposases domain-containing protein</fullName>
    </recommendedName>
</protein>
<dbReference type="InterPro" id="IPR040521">
    <property type="entry name" value="KDZ"/>
</dbReference>
<comment type="caution">
    <text evidence="2">The sequence shown here is derived from an EMBL/GenBank/DDBJ whole genome shotgun (WGS) entry which is preliminary data.</text>
</comment>
<dbReference type="PANTHER" id="PTHR33096">
    <property type="entry name" value="CXC2 DOMAIN-CONTAINING PROTEIN"/>
    <property type="match status" value="1"/>
</dbReference>
<evidence type="ECO:0000313" key="3">
    <source>
        <dbReference type="Proteomes" id="UP000823399"/>
    </source>
</evidence>
<evidence type="ECO:0008006" key="4">
    <source>
        <dbReference type="Google" id="ProtNLM"/>
    </source>
</evidence>
<feature type="signal peptide" evidence="1">
    <location>
        <begin position="1"/>
        <end position="26"/>
    </location>
</feature>
<dbReference type="Pfam" id="PF18758">
    <property type="entry name" value="KDZ"/>
    <property type="match status" value="1"/>
</dbReference>